<evidence type="ECO:0000259" key="9">
    <source>
        <dbReference type="PROSITE" id="PS50011"/>
    </source>
</evidence>
<protein>
    <recommendedName>
        <fullName evidence="9">Protein kinase domain-containing protein</fullName>
    </recommendedName>
</protein>
<evidence type="ECO:0000313" key="11">
    <source>
        <dbReference type="Proteomes" id="UP001497453"/>
    </source>
</evidence>
<dbReference type="PANTHER" id="PTHR45646:SF11">
    <property type="entry name" value="SERINE_THREONINE-PROTEIN KINASE DOA"/>
    <property type="match status" value="1"/>
</dbReference>
<dbReference type="PROSITE" id="PS00107">
    <property type="entry name" value="PROTEIN_KINASE_ATP"/>
    <property type="match status" value="1"/>
</dbReference>
<feature type="binding site" evidence="6">
    <location>
        <position position="621"/>
    </location>
    <ligand>
        <name>ATP</name>
        <dbReference type="ChEBI" id="CHEBI:30616"/>
    </ligand>
</feature>
<accession>A0ABP1E580</accession>
<evidence type="ECO:0000256" key="2">
    <source>
        <dbReference type="ARBA" id="ARBA00022679"/>
    </source>
</evidence>
<dbReference type="PANTHER" id="PTHR45646">
    <property type="entry name" value="SERINE/THREONINE-PROTEIN KINASE DOA-RELATED"/>
    <property type="match status" value="1"/>
</dbReference>
<reference evidence="11" key="1">
    <citation type="submission" date="2024-04" db="EMBL/GenBank/DDBJ databases">
        <authorList>
            <person name="Shaw F."/>
            <person name="Minotto A."/>
        </authorList>
    </citation>
    <scope>NUCLEOTIDE SEQUENCE [LARGE SCALE GENOMIC DNA]</scope>
</reference>
<gene>
    <name evidence="10" type="ORF">GFSPODELE1_LOCUS9750</name>
</gene>
<evidence type="ECO:0000256" key="4">
    <source>
        <dbReference type="ARBA" id="ARBA00022777"/>
    </source>
</evidence>
<name>A0ABP1E580_9APHY</name>
<evidence type="ECO:0000256" key="8">
    <source>
        <dbReference type="SAM" id="Phobius"/>
    </source>
</evidence>
<dbReference type="Gene3D" id="3.30.200.20">
    <property type="entry name" value="Phosphorylase Kinase, domain 1"/>
    <property type="match status" value="1"/>
</dbReference>
<dbReference type="InterPro" id="IPR000719">
    <property type="entry name" value="Prot_kinase_dom"/>
</dbReference>
<keyword evidence="5 6" id="KW-0067">ATP-binding</keyword>
<feature type="compositionally biased region" description="Polar residues" evidence="7">
    <location>
        <begin position="284"/>
        <end position="306"/>
    </location>
</feature>
<feature type="domain" description="Protein kinase" evidence="9">
    <location>
        <begin position="591"/>
        <end position="916"/>
    </location>
</feature>
<keyword evidence="8" id="KW-1133">Transmembrane helix</keyword>
<proteinExistence type="predicted"/>
<dbReference type="PROSITE" id="PS50011">
    <property type="entry name" value="PROTEIN_KINASE_DOM"/>
    <property type="match status" value="1"/>
</dbReference>
<keyword evidence="4" id="KW-0418">Kinase</keyword>
<feature type="transmembrane region" description="Helical" evidence="8">
    <location>
        <begin position="120"/>
        <end position="141"/>
    </location>
</feature>
<dbReference type="Proteomes" id="UP001497453">
    <property type="component" value="Chromosome 8"/>
</dbReference>
<dbReference type="InterPro" id="IPR011009">
    <property type="entry name" value="Kinase-like_dom_sf"/>
</dbReference>
<keyword evidence="8" id="KW-0812">Transmembrane</keyword>
<feature type="transmembrane region" description="Helical" evidence="8">
    <location>
        <begin position="153"/>
        <end position="170"/>
    </location>
</feature>
<dbReference type="InterPro" id="IPR017441">
    <property type="entry name" value="Protein_kinase_ATP_BS"/>
</dbReference>
<organism evidence="10 11">
    <name type="scientific">Somion occarium</name>
    <dbReference type="NCBI Taxonomy" id="3059160"/>
    <lineage>
        <taxon>Eukaryota</taxon>
        <taxon>Fungi</taxon>
        <taxon>Dikarya</taxon>
        <taxon>Basidiomycota</taxon>
        <taxon>Agaricomycotina</taxon>
        <taxon>Agaricomycetes</taxon>
        <taxon>Polyporales</taxon>
        <taxon>Cerrenaceae</taxon>
        <taxon>Somion</taxon>
    </lineage>
</organism>
<keyword evidence="1" id="KW-0723">Serine/threonine-protein kinase</keyword>
<keyword evidence="2" id="KW-0808">Transferase</keyword>
<evidence type="ECO:0000256" key="3">
    <source>
        <dbReference type="ARBA" id="ARBA00022741"/>
    </source>
</evidence>
<dbReference type="Pfam" id="PF00069">
    <property type="entry name" value="Pkinase"/>
    <property type="match status" value="1"/>
</dbReference>
<sequence length="928" mass="102126">MGLTPLTRLDAFSSNYCSYQLVPGRSRLVPLILPLSYISIFTVEEHSSSVSVMSYTACTGLFARACAFVASQIFSSSSSYSDSSLISESAPSLMKESLLATSSLPLQPTSTYYAIPTNTFSIYATVALALGISILLPLLIFTKQVKSQTVMNSMVFVILATIATSVNFSLDATDAAFWSLRLAVHDILELASDMYNEFASFFAIATTYPYLRWLPPTISVFNGCTRWYGLYVSCSTFLNYGSRPDVNENNHASKTYEDIAEALSYATRDIEVDATKGLLDANEGANQSTSEDVSPSYEASTETISGEVSDDQLVSHHATQGVKVDSTTEELLSTDEGATQSTSEDVSPSKVVTESGPSKALARRIKKCPKVSGGPKNAARPRAGHTQADRESFQLLLNNIRTKGTRRERAKEGINASTDQTDNVSGSLLAPTPQNVDRLVTPVSLAPIVERPGVSPREGTVKPTGKQTIHDQSSANTSKLPSIPKETPATQVSSPGKVVESTADAVGPKDGGEPSLQQETSSPAGAHPEILEVINQSHRTNTRNWRAAVGVEPEEPASLPSRPQEPVVTLPPLRVRRVGRGPPVAPPVGSFHTSRKIGEGAYGTVYAYHYPHTNFKLAVKKFKSDQAHWGLHEAGILKLVNERNKDGHGVVKVYDWYQQGDIVSIRMELLGPDLCTYSMDVAAKGFKISKKDMQSFTYQLTDVFDFLHGIGVIHGDVKPLNIALLYDDWHEDVHESYKNPDGTVVRFARLRRPILQVYDFGLSTGNLGPHTSAYSTILYDAPEVLLGQDWSLGRDVWAVGVTLLELHVGQNPLDVKRWSPAYDVPEQLQVMERVFCKLPANLAEDGARVKPDWFDERHYLKCTLPTEARRSFRGLETYFRLDDYMESRLYNFIHTLLDMDPKSRPTMKEALNFPFIKDLAKRGLKAIQ</sequence>
<evidence type="ECO:0000256" key="7">
    <source>
        <dbReference type="SAM" id="MobiDB-lite"/>
    </source>
</evidence>
<evidence type="ECO:0000256" key="6">
    <source>
        <dbReference type="PROSITE-ProRule" id="PRU10141"/>
    </source>
</evidence>
<keyword evidence="11" id="KW-1185">Reference proteome</keyword>
<feature type="compositionally biased region" description="Polar residues" evidence="7">
    <location>
        <begin position="415"/>
        <end position="426"/>
    </location>
</feature>
<dbReference type="Gene3D" id="1.10.510.10">
    <property type="entry name" value="Transferase(Phosphotransferase) domain 1"/>
    <property type="match status" value="1"/>
</dbReference>
<keyword evidence="8" id="KW-0472">Membrane</keyword>
<feature type="region of interest" description="Disordered" evidence="7">
    <location>
        <begin position="450"/>
        <end position="526"/>
    </location>
</feature>
<dbReference type="EMBL" id="OZ037951">
    <property type="protein sequence ID" value="CAL1714389.1"/>
    <property type="molecule type" value="Genomic_DNA"/>
</dbReference>
<evidence type="ECO:0000313" key="10">
    <source>
        <dbReference type="EMBL" id="CAL1714389.1"/>
    </source>
</evidence>
<keyword evidence="3 6" id="KW-0547">Nucleotide-binding</keyword>
<feature type="compositionally biased region" description="Polar residues" evidence="7">
    <location>
        <begin position="336"/>
        <end position="356"/>
    </location>
</feature>
<evidence type="ECO:0000256" key="5">
    <source>
        <dbReference type="ARBA" id="ARBA00022840"/>
    </source>
</evidence>
<dbReference type="InterPro" id="IPR051175">
    <property type="entry name" value="CLK_kinases"/>
</dbReference>
<dbReference type="SUPFAM" id="SSF56112">
    <property type="entry name" value="Protein kinase-like (PK-like)"/>
    <property type="match status" value="1"/>
</dbReference>
<dbReference type="SMART" id="SM00220">
    <property type="entry name" value="S_TKc"/>
    <property type="match status" value="1"/>
</dbReference>
<feature type="compositionally biased region" description="Polar residues" evidence="7">
    <location>
        <begin position="465"/>
        <end position="480"/>
    </location>
</feature>
<evidence type="ECO:0000256" key="1">
    <source>
        <dbReference type="ARBA" id="ARBA00022527"/>
    </source>
</evidence>
<feature type="region of interest" description="Disordered" evidence="7">
    <location>
        <begin position="281"/>
        <end position="432"/>
    </location>
</feature>